<name>I3Z2E3_BELBD</name>
<dbReference type="AlphaFoldDB" id="I3Z2E3"/>
<evidence type="ECO:0000313" key="2">
    <source>
        <dbReference type="Proteomes" id="UP000006050"/>
    </source>
</evidence>
<dbReference type="KEGG" id="bbd:Belba_0759"/>
<gene>
    <name evidence="1" type="ordered locus">Belba_0759</name>
</gene>
<protein>
    <submittedName>
        <fullName evidence="1">Uncharacterized protein</fullName>
    </submittedName>
</protein>
<organism evidence="1 2">
    <name type="scientific">Belliella baltica (strain DSM 15883 / CIP 108006 / LMG 21964 / BA134)</name>
    <dbReference type="NCBI Taxonomy" id="866536"/>
    <lineage>
        <taxon>Bacteria</taxon>
        <taxon>Pseudomonadati</taxon>
        <taxon>Bacteroidota</taxon>
        <taxon>Cytophagia</taxon>
        <taxon>Cytophagales</taxon>
        <taxon>Cyclobacteriaceae</taxon>
        <taxon>Belliella</taxon>
    </lineage>
</organism>
<dbReference type="EMBL" id="CP003281">
    <property type="protein sequence ID" value="AFL83411.1"/>
    <property type="molecule type" value="Genomic_DNA"/>
</dbReference>
<dbReference type="Proteomes" id="UP000006050">
    <property type="component" value="Chromosome"/>
</dbReference>
<proteinExistence type="predicted"/>
<sequence length="43" mass="5014">MFYNIDLQIVMTSSLTDVDNLMKMWIKKPCFLLSTNAAHFKGF</sequence>
<keyword evidence="2" id="KW-1185">Reference proteome</keyword>
<evidence type="ECO:0000313" key="1">
    <source>
        <dbReference type="EMBL" id="AFL83411.1"/>
    </source>
</evidence>
<accession>I3Z2E3</accession>
<dbReference type="HOGENOM" id="CLU_3230208_0_0_10"/>
<reference evidence="2" key="1">
    <citation type="submission" date="2012-06" db="EMBL/GenBank/DDBJ databases">
        <title>The complete genome of Belliella baltica DSM 15883.</title>
        <authorList>
            <person name="Lucas S."/>
            <person name="Copeland A."/>
            <person name="Lapidus A."/>
            <person name="Goodwin L."/>
            <person name="Pitluck S."/>
            <person name="Peters L."/>
            <person name="Mikhailova N."/>
            <person name="Davenport K."/>
            <person name="Kyrpides N."/>
            <person name="Mavromatis K."/>
            <person name="Pagani I."/>
            <person name="Ivanova N."/>
            <person name="Ovchinnikova G."/>
            <person name="Zeytun A."/>
            <person name="Detter J.C."/>
            <person name="Han C."/>
            <person name="Land M."/>
            <person name="Hauser L."/>
            <person name="Markowitz V."/>
            <person name="Cheng J.-F."/>
            <person name="Hugenholtz P."/>
            <person name="Woyke T."/>
            <person name="Wu D."/>
            <person name="Tindall B."/>
            <person name="Pomrenke H."/>
            <person name="Brambilla E."/>
            <person name="Klenk H.-P."/>
            <person name="Eisen J.A."/>
        </authorList>
    </citation>
    <scope>NUCLEOTIDE SEQUENCE [LARGE SCALE GENOMIC DNA]</scope>
    <source>
        <strain evidence="2">DSM 15883 / CIP 108006 / LMG 21964 / BA134</strain>
    </source>
</reference>